<keyword evidence="1" id="KW-0812">Transmembrane</keyword>
<reference evidence="2 3" key="1">
    <citation type="submission" date="2014-06" db="EMBL/GenBank/DDBJ databases">
        <title>Evolutionary Origins and Diversification of the Mycorrhizal Mutualists.</title>
        <authorList>
            <consortium name="DOE Joint Genome Institute"/>
            <consortium name="Mycorrhizal Genomics Consortium"/>
            <person name="Kohler A."/>
            <person name="Kuo A."/>
            <person name="Nagy L.G."/>
            <person name="Floudas D."/>
            <person name="Copeland A."/>
            <person name="Barry K.W."/>
            <person name="Cichocki N."/>
            <person name="Veneault-Fourrey C."/>
            <person name="LaButti K."/>
            <person name="Lindquist E.A."/>
            <person name="Lipzen A."/>
            <person name="Lundell T."/>
            <person name="Morin E."/>
            <person name="Murat C."/>
            <person name="Riley R."/>
            <person name="Ohm R."/>
            <person name="Sun H."/>
            <person name="Tunlid A."/>
            <person name="Henrissat B."/>
            <person name="Grigoriev I.V."/>
            <person name="Hibbett D.S."/>
            <person name="Martin F."/>
        </authorList>
    </citation>
    <scope>NUCLEOTIDE SEQUENCE [LARGE SCALE GENOMIC DNA]</scope>
    <source>
        <strain evidence="2 3">SS14</strain>
    </source>
</reference>
<feature type="transmembrane region" description="Helical" evidence="1">
    <location>
        <begin position="87"/>
        <end position="111"/>
    </location>
</feature>
<evidence type="ECO:0000313" key="2">
    <source>
        <dbReference type="EMBL" id="KIJ40727.1"/>
    </source>
</evidence>
<feature type="transmembrane region" description="Helical" evidence="1">
    <location>
        <begin position="182"/>
        <end position="206"/>
    </location>
</feature>
<name>A0A0C9VH31_SPHS4</name>
<feature type="non-terminal residue" evidence="2">
    <location>
        <position position="210"/>
    </location>
</feature>
<accession>A0A0C9VH31</accession>
<feature type="transmembrane region" description="Helical" evidence="1">
    <location>
        <begin position="61"/>
        <end position="81"/>
    </location>
</feature>
<proteinExistence type="predicted"/>
<sequence length="210" mass="23416">MEENSHGLTDGIPNNITLYQSSGHRYSVVASDPVYSSVVNLKRSWDSFIDSVLREWKTCNVVSVLLLTAILTILQIESAAADPLIRYSALASLVCAMMSLLYGGVYIICFGRMKQTHKAAIWAEEAQKFTSVWWNVWVLLAMPTVWLAWSLISYILCIMAFVWRTGTSSDSISPHVTFADALVARVIVTSILAIGLLYFGLILITLRRYG</sequence>
<gene>
    <name evidence="2" type="ORF">M422DRAFT_173447</name>
</gene>
<evidence type="ECO:0000313" key="3">
    <source>
        <dbReference type="Proteomes" id="UP000054279"/>
    </source>
</evidence>
<evidence type="ECO:0000256" key="1">
    <source>
        <dbReference type="SAM" id="Phobius"/>
    </source>
</evidence>
<keyword evidence="3" id="KW-1185">Reference proteome</keyword>
<dbReference type="Proteomes" id="UP000054279">
    <property type="component" value="Unassembled WGS sequence"/>
</dbReference>
<keyword evidence="1" id="KW-1133">Transmembrane helix</keyword>
<keyword evidence="1" id="KW-0472">Membrane</keyword>
<dbReference type="EMBL" id="KN837142">
    <property type="protein sequence ID" value="KIJ40727.1"/>
    <property type="molecule type" value="Genomic_DNA"/>
</dbReference>
<dbReference type="AlphaFoldDB" id="A0A0C9VH31"/>
<dbReference type="HOGENOM" id="CLU_071376_1_0_1"/>
<feature type="transmembrane region" description="Helical" evidence="1">
    <location>
        <begin position="132"/>
        <end position="162"/>
    </location>
</feature>
<dbReference type="OrthoDB" id="3062801at2759"/>
<organism evidence="2 3">
    <name type="scientific">Sphaerobolus stellatus (strain SS14)</name>
    <dbReference type="NCBI Taxonomy" id="990650"/>
    <lineage>
        <taxon>Eukaryota</taxon>
        <taxon>Fungi</taxon>
        <taxon>Dikarya</taxon>
        <taxon>Basidiomycota</taxon>
        <taxon>Agaricomycotina</taxon>
        <taxon>Agaricomycetes</taxon>
        <taxon>Phallomycetidae</taxon>
        <taxon>Geastrales</taxon>
        <taxon>Sphaerobolaceae</taxon>
        <taxon>Sphaerobolus</taxon>
    </lineage>
</organism>
<protein>
    <submittedName>
        <fullName evidence="2">Uncharacterized protein</fullName>
    </submittedName>
</protein>